<sequence>MRTKLVAVALAVLVVLSGCSAIDINRPADNASNTTEAPGGAGAPAEGTDDAETGDADETVTEQAADPATRTATADAGTTEPTATPASNVLRLSNGDDEDYVVAVTVTKGPIEAVKLHNGDDSTDIVVLDGRSVDDVLTADTVDVEPIEVVQASQEFAVDSGETVTETLPGGERRHVLVELLTDDEAATVVGAGVVTCTAGDTIGEVSVIVDGDDVEVTRQCGD</sequence>
<feature type="compositionally biased region" description="Acidic residues" evidence="1">
    <location>
        <begin position="47"/>
        <end position="60"/>
    </location>
</feature>
<reference evidence="2 3" key="1">
    <citation type="journal article" date="2019" name="Int. J. Syst. Evol. Microbiol.">
        <title>The Global Catalogue of Microorganisms (GCM) 10K type strain sequencing project: providing services to taxonomists for standard genome sequencing and annotation.</title>
        <authorList>
            <consortium name="The Broad Institute Genomics Platform"/>
            <consortium name="The Broad Institute Genome Sequencing Center for Infectious Disease"/>
            <person name="Wu L."/>
            <person name="Ma J."/>
        </authorList>
    </citation>
    <scope>NUCLEOTIDE SEQUENCE [LARGE SCALE GENOMIC DNA]</scope>
    <source>
        <strain evidence="2 3">CGMCC 1.12543</strain>
    </source>
</reference>
<dbReference type="EMBL" id="JBHSQH010000001">
    <property type="protein sequence ID" value="MFC5970782.1"/>
    <property type="molecule type" value="Genomic_DNA"/>
</dbReference>
<feature type="compositionally biased region" description="Low complexity" evidence="1">
    <location>
        <begin position="61"/>
        <end position="79"/>
    </location>
</feature>
<feature type="compositionally biased region" description="Polar residues" evidence="1">
    <location>
        <begin position="80"/>
        <end position="91"/>
    </location>
</feature>
<dbReference type="PROSITE" id="PS51257">
    <property type="entry name" value="PROKAR_LIPOPROTEIN"/>
    <property type="match status" value="1"/>
</dbReference>
<name>A0ABD5RJJ6_9EURY</name>
<dbReference type="Proteomes" id="UP001596099">
    <property type="component" value="Unassembled WGS sequence"/>
</dbReference>
<protein>
    <recommendedName>
        <fullName evidence="4">DUF4382 domain-containing protein</fullName>
    </recommendedName>
</protein>
<accession>A0ABD5RJJ6</accession>
<feature type="region of interest" description="Disordered" evidence="1">
    <location>
        <begin position="24"/>
        <end position="91"/>
    </location>
</feature>
<gene>
    <name evidence="2" type="ORF">ACFPYI_05485</name>
</gene>
<evidence type="ECO:0000256" key="1">
    <source>
        <dbReference type="SAM" id="MobiDB-lite"/>
    </source>
</evidence>
<evidence type="ECO:0000313" key="3">
    <source>
        <dbReference type="Proteomes" id="UP001596099"/>
    </source>
</evidence>
<organism evidence="2 3">
    <name type="scientific">Halomarina salina</name>
    <dbReference type="NCBI Taxonomy" id="1872699"/>
    <lineage>
        <taxon>Archaea</taxon>
        <taxon>Methanobacteriati</taxon>
        <taxon>Methanobacteriota</taxon>
        <taxon>Stenosarchaea group</taxon>
        <taxon>Halobacteria</taxon>
        <taxon>Halobacteriales</taxon>
        <taxon>Natronomonadaceae</taxon>
        <taxon>Halomarina</taxon>
    </lineage>
</organism>
<dbReference type="AlphaFoldDB" id="A0ABD5RJJ6"/>
<evidence type="ECO:0008006" key="4">
    <source>
        <dbReference type="Google" id="ProtNLM"/>
    </source>
</evidence>
<feature type="compositionally biased region" description="Low complexity" evidence="1">
    <location>
        <begin position="34"/>
        <end position="46"/>
    </location>
</feature>
<evidence type="ECO:0000313" key="2">
    <source>
        <dbReference type="EMBL" id="MFC5970782.1"/>
    </source>
</evidence>
<comment type="caution">
    <text evidence="2">The sequence shown here is derived from an EMBL/GenBank/DDBJ whole genome shotgun (WGS) entry which is preliminary data.</text>
</comment>
<proteinExistence type="predicted"/>
<keyword evidence="3" id="KW-1185">Reference proteome</keyword>
<dbReference type="RefSeq" id="WP_247413705.1">
    <property type="nucleotide sequence ID" value="NZ_JALLGW010000001.1"/>
</dbReference>